<dbReference type="InterPro" id="IPR002560">
    <property type="entry name" value="Transposase_DDE"/>
</dbReference>
<sequence>MTAVAALQIDELDTYINGLNADIDAVNNGIHYKYNNGLAEGSVNKIKLTKRIMYGRNSFQLLRAKLLLKETGNKF</sequence>
<gene>
    <name evidence="2" type="ORF">BXY41_101608</name>
</gene>
<proteinExistence type="predicted"/>
<evidence type="ECO:0000259" key="1">
    <source>
        <dbReference type="Pfam" id="PF01610"/>
    </source>
</evidence>
<comment type="caution">
    <text evidence="2">The sequence shown here is derived from an EMBL/GenBank/DDBJ whole genome shotgun (WGS) entry which is preliminary data.</text>
</comment>
<dbReference type="InterPro" id="IPR047951">
    <property type="entry name" value="Transpos_ISL3"/>
</dbReference>
<dbReference type="PANTHER" id="PTHR33498:SF1">
    <property type="entry name" value="TRANSPOSASE FOR INSERTION SEQUENCE ELEMENT IS1557"/>
    <property type="match status" value="1"/>
</dbReference>
<dbReference type="EMBL" id="PTJA01000001">
    <property type="protein sequence ID" value="PPK83544.1"/>
    <property type="molecule type" value="Genomic_DNA"/>
</dbReference>
<dbReference type="PANTHER" id="PTHR33498">
    <property type="entry name" value="TRANSPOSASE FOR INSERTION SEQUENCE ELEMENT IS1557"/>
    <property type="match status" value="1"/>
</dbReference>
<evidence type="ECO:0000313" key="3">
    <source>
        <dbReference type="Proteomes" id="UP000237749"/>
    </source>
</evidence>
<dbReference type="Proteomes" id="UP000237749">
    <property type="component" value="Unassembled WGS sequence"/>
</dbReference>
<dbReference type="OrthoDB" id="1014181at2"/>
<name>A0A2S6HZF3_9FIRM</name>
<reference evidence="2 3" key="1">
    <citation type="submission" date="2018-02" db="EMBL/GenBank/DDBJ databases">
        <title>Genomic Encyclopedia of Archaeal and Bacterial Type Strains, Phase II (KMG-II): from individual species to whole genera.</title>
        <authorList>
            <person name="Goeker M."/>
        </authorList>
    </citation>
    <scope>NUCLEOTIDE SEQUENCE [LARGE SCALE GENOMIC DNA]</scope>
    <source>
        <strain evidence="2 3">DSM 3808</strain>
    </source>
</reference>
<evidence type="ECO:0000313" key="2">
    <source>
        <dbReference type="EMBL" id="PPK83544.1"/>
    </source>
</evidence>
<protein>
    <submittedName>
        <fullName evidence="2">Transposase</fullName>
    </submittedName>
</protein>
<organism evidence="2 3">
    <name type="scientific">Lacrimispora xylanisolvens</name>
    <dbReference type="NCBI Taxonomy" id="384636"/>
    <lineage>
        <taxon>Bacteria</taxon>
        <taxon>Bacillati</taxon>
        <taxon>Bacillota</taxon>
        <taxon>Clostridia</taxon>
        <taxon>Lachnospirales</taxon>
        <taxon>Lachnospiraceae</taxon>
        <taxon>Lacrimispora</taxon>
    </lineage>
</organism>
<feature type="domain" description="Transposase IS204/IS1001/IS1096/IS1165 DDE" evidence="1">
    <location>
        <begin position="4"/>
        <end position="65"/>
    </location>
</feature>
<keyword evidence="3" id="KW-1185">Reference proteome</keyword>
<dbReference type="Pfam" id="PF01610">
    <property type="entry name" value="DDE_Tnp_ISL3"/>
    <property type="match status" value="1"/>
</dbReference>
<accession>A0A2S6HZF3</accession>
<dbReference type="AlphaFoldDB" id="A0A2S6HZF3"/>